<dbReference type="AlphaFoldDB" id="A0A392V278"/>
<evidence type="ECO:0000256" key="1">
    <source>
        <dbReference type="SAM" id="MobiDB-lite"/>
    </source>
</evidence>
<proteinExistence type="predicted"/>
<feature type="region of interest" description="Disordered" evidence="1">
    <location>
        <begin position="1"/>
        <end position="24"/>
    </location>
</feature>
<evidence type="ECO:0000313" key="3">
    <source>
        <dbReference type="Proteomes" id="UP000265520"/>
    </source>
</evidence>
<feature type="non-terminal residue" evidence="2">
    <location>
        <position position="54"/>
    </location>
</feature>
<protein>
    <submittedName>
        <fullName evidence="2">Uncharacterized protein</fullName>
    </submittedName>
</protein>
<reference evidence="2 3" key="1">
    <citation type="journal article" date="2018" name="Front. Plant Sci.">
        <title>Red Clover (Trifolium pratense) and Zigzag Clover (T. medium) - A Picture of Genomic Similarities and Differences.</title>
        <authorList>
            <person name="Dluhosova J."/>
            <person name="Istvanek J."/>
            <person name="Nedelnik J."/>
            <person name="Repkova J."/>
        </authorList>
    </citation>
    <scope>NUCLEOTIDE SEQUENCE [LARGE SCALE GENOMIC DNA]</scope>
    <source>
        <strain evidence="3">cv. 10/8</strain>
        <tissue evidence="2">Leaf</tissue>
    </source>
</reference>
<evidence type="ECO:0000313" key="2">
    <source>
        <dbReference type="EMBL" id="MCI81553.1"/>
    </source>
</evidence>
<organism evidence="2 3">
    <name type="scientific">Trifolium medium</name>
    <dbReference type="NCBI Taxonomy" id="97028"/>
    <lineage>
        <taxon>Eukaryota</taxon>
        <taxon>Viridiplantae</taxon>
        <taxon>Streptophyta</taxon>
        <taxon>Embryophyta</taxon>
        <taxon>Tracheophyta</taxon>
        <taxon>Spermatophyta</taxon>
        <taxon>Magnoliopsida</taxon>
        <taxon>eudicotyledons</taxon>
        <taxon>Gunneridae</taxon>
        <taxon>Pentapetalae</taxon>
        <taxon>rosids</taxon>
        <taxon>fabids</taxon>
        <taxon>Fabales</taxon>
        <taxon>Fabaceae</taxon>
        <taxon>Papilionoideae</taxon>
        <taxon>50 kb inversion clade</taxon>
        <taxon>NPAAA clade</taxon>
        <taxon>Hologalegina</taxon>
        <taxon>IRL clade</taxon>
        <taxon>Trifolieae</taxon>
        <taxon>Trifolium</taxon>
    </lineage>
</organism>
<keyword evidence="3" id="KW-1185">Reference proteome</keyword>
<dbReference type="Proteomes" id="UP000265520">
    <property type="component" value="Unassembled WGS sequence"/>
</dbReference>
<sequence>MIHLPQTHTMTKHMPPETEQKQAAGRQMLGCRLLDVESPAAGSAEVGCAEQLIW</sequence>
<accession>A0A392V278</accession>
<comment type="caution">
    <text evidence="2">The sequence shown here is derived from an EMBL/GenBank/DDBJ whole genome shotgun (WGS) entry which is preliminary data.</text>
</comment>
<dbReference type="EMBL" id="LXQA011021638">
    <property type="protein sequence ID" value="MCI81553.1"/>
    <property type="molecule type" value="Genomic_DNA"/>
</dbReference>
<name>A0A392V278_9FABA</name>